<accession>A0A5B7GCP5</accession>
<organism evidence="1 2">
    <name type="scientific">Portunus trituberculatus</name>
    <name type="common">Swimming crab</name>
    <name type="synonym">Neptunus trituberculatus</name>
    <dbReference type="NCBI Taxonomy" id="210409"/>
    <lineage>
        <taxon>Eukaryota</taxon>
        <taxon>Metazoa</taxon>
        <taxon>Ecdysozoa</taxon>
        <taxon>Arthropoda</taxon>
        <taxon>Crustacea</taxon>
        <taxon>Multicrustacea</taxon>
        <taxon>Malacostraca</taxon>
        <taxon>Eumalacostraca</taxon>
        <taxon>Eucarida</taxon>
        <taxon>Decapoda</taxon>
        <taxon>Pleocyemata</taxon>
        <taxon>Brachyura</taxon>
        <taxon>Eubrachyura</taxon>
        <taxon>Portunoidea</taxon>
        <taxon>Portunidae</taxon>
        <taxon>Portuninae</taxon>
        <taxon>Portunus</taxon>
    </lineage>
</organism>
<name>A0A5B7GCP5_PORTR</name>
<reference evidence="1 2" key="1">
    <citation type="submission" date="2019-05" db="EMBL/GenBank/DDBJ databases">
        <title>Another draft genome of Portunus trituberculatus and its Hox gene families provides insights of decapod evolution.</title>
        <authorList>
            <person name="Jeong J.-H."/>
            <person name="Song I."/>
            <person name="Kim S."/>
            <person name="Choi T."/>
            <person name="Kim D."/>
            <person name="Ryu S."/>
            <person name="Kim W."/>
        </authorList>
    </citation>
    <scope>NUCLEOTIDE SEQUENCE [LARGE SCALE GENOMIC DNA]</scope>
    <source>
        <tissue evidence="1">Muscle</tissue>
    </source>
</reference>
<protein>
    <submittedName>
        <fullName evidence="1">Uncharacterized protein</fullName>
    </submittedName>
</protein>
<dbReference type="AlphaFoldDB" id="A0A5B7GCP5"/>
<dbReference type="Proteomes" id="UP000324222">
    <property type="component" value="Unassembled WGS sequence"/>
</dbReference>
<sequence>MERALRFRLSSIPLSVVPADNFPPDYLSLDNPAPPHAYATSLPPPVFLVATNEISVPHSTSLLSSPLLNIGAIKTFLWG</sequence>
<comment type="caution">
    <text evidence="1">The sequence shown here is derived from an EMBL/GenBank/DDBJ whole genome shotgun (WGS) entry which is preliminary data.</text>
</comment>
<keyword evidence="2" id="KW-1185">Reference proteome</keyword>
<gene>
    <name evidence="1" type="ORF">E2C01_050657</name>
</gene>
<evidence type="ECO:0000313" key="2">
    <source>
        <dbReference type="Proteomes" id="UP000324222"/>
    </source>
</evidence>
<evidence type="ECO:0000313" key="1">
    <source>
        <dbReference type="EMBL" id="MPC56692.1"/>
    </source>
</evidence>
<proteinExistence type="predicted"/>
<dbReference type="EMBL" id="VSRR010014167">
    <property type="protein sequence ID" value="MPC56692.1"/>
    <property type="molecule type" value="Genomic_DNA"/>
</dbReference>